<dbReference type="InterPro" id="IPR015915">
    <property type="entry name" value="Kelch-typ_b-propeller"/>
</dbReference>
<evidence type="ECO:0000313" key="8">
    <source>
        <dbReference type="Proteomes" id="UP001224775"/>
    </source>
</evidence>
<feature type="region of interest" description="Disordered" evidence="4">
    <location>
        <begin position="608"/>
        <end position="628"/>
    </location>
</feature>
<keyword evidence="1" id="KW-0880">Kelch repeat</keyword>
<feature type="disulfide bond" evidence="3">
    <location>
        <begin position="819"/>
        <end position="828"/>
    </location>
</feature>
<dbReference type="Gene3D" id="2.60.120.260">
    <property type="entry name" value="Galactose-binding domain-like"/>
    <property type="match status" value="1"/>
</dbReference>
<evidence type="ECO:0000256" key="4">
    <source>
        <dbReference type="SAM" id="MobiDB-lite"/>
    </source>
</evidence>
<keyword evidence="3" id="KW-0245">EGF-like domain</keyword>
<evidence type="ECO:0000256" key="2">
    <source>
        <dbReference type="ARBA" id="ARBA00022737"/>
    </source>
</evidence>
<dbReference type="EMBL" id="JATAAI010000010">
    <property type="protein sequence ID" value="KAK1742930.1"/>
    <property type="molecule type" value="Genomic_DNA"/>
</dbReference>
<evidence type="ECO:0000256" key="5">
    <source>
        <dbReference type="SAM" id="SignalP"/>
    </source>
</evidence>
<protein>
    <submittedName>
        <fullName evidence="7">Kelch repeat-containing protein</fullName>
    </submittedName>
</protein>
<comment type="caution">
    <text evidence="3">Lacks conserved residue(s) required for the propagation of feature annotation.</text>
</comment>
<dbReference type="Gene3D" id="2.10.25.10">
    <property type="entry name" value="Laminin"/>
    <property type="match status" value="1"/>
</dbReference>
<dbReference type="PANTHER" id="PTHR46093">
    <property type="entry name" value="ACYL-COA-BINDING DOMAIN-CONTAINING PROTEIN 5"/>
    <property type="match status" value="1"/>
</dbReference>
<keyword evidence="5" id="KW-0732">Signal</keyword>
<keyword evidence="2" id="KW-0677">Repeat</keyword>
<evidence type="ECO:0000256" key="3">
    <source>
        <dbReference type="PROSITE-ProRule" id="PRU00076"/>
    </source>
</evidence>
<evidence type="ECO:0000256" key="1">
    <source>
        <dbReference type="ARBA" id="ARBA00022441"/>
    </source>
</evidence>
<dbReference type="PROSITE" id="PS50026">
    <property type="entry name" value="EGF_3"/>
    <property type="match status" value="1"/>
</dbReference>
<evidence type="ECO:0000313" key="7">
    <source>
        <dbReference type="EMBL" id="KAK1742930.1"/>
    </source>
</evidence>
<sequence>MLLHLYTAAALLFLVGIHPTHCWQQWNYSSYSTDEWRLTWSLADGPNARRGHSLVLLNETKLILFGGRGNDAHRVHVPRRFEVIEDEGVLEFATNEVPLSSRYSPESCSPIKECTPLTNNDTLDDQDEMCTYSWHNLLQDNPNPEDVEEVCGFVPVGTYYNDLWTYDVDCLRYADLACVDDGWKILHPGITFGGPGIIPSERYGHGAAMLNETTMAIYGGYSQGCEDYCDDLWMFDLVALKWSKQETAEGPGERWKFSMVADSSSNIYIFGGHRLWHGFSSDNNFENRWENSELLPKGGYLDDLWMYSNGSWTNVEGQETCVHAPGLTWESRNDQRCDLIWPGARFGHAAVYDASRDGIWIHGGYSTYFPYPTNKDTGSNFGVDKLGTNHISATSPTYQFYLDDLWFYSINSGLWEKKRIFGSKPRRRQDHVLALAGNTLILHGGYGDNYIYNDTWHYSIDENRWLEKENFVHADYPDTCTDDVAAIENDPSCIELEFPDDLRRSNDTTLALKYQDILPFSQQEGYTPDPKHPLYFGIVNDAEAFVDTLREKYLNRGLDLESTLPDGTAIAPKAATGPNQYARQQIVTYNETTDLAIFEWCTSVQGEPTRGKPTNNSVFIPQPRRQSPGWDGCRDFRWKMPPSRSDHASIFVAKHDMLVVYGGLGYGENETLRTVPITDKSPATNVLDDLWVLEMHSCSSNCSKNGVCTNGFCKCDPGFYGIDCSNTTCPGSVCHYDDNNVQHCTHCCYDSAEGIKVPCQFDDEENIFTGSSEGICDGFGTCQCAPPYIGEDCSILDCTHNCSFNGYCSIEFPQSRCKCKDGFTGEFCQWRECNHNCSYPNGICSRGTGECSCNALYSPYDRRIPWDTWKGDDCSYLPAWSGQKSISVLQSLLFVVFLHSSTK</sequence>
<feature type="compositionally biased region" description="Polar residues" evidence="4">
    <location>
        <begin position="608"/>
        <end position="619"/>
    </location>
</feature>
<evidence type="ECO:0000259" key="6">
    <source>
        <dbReference type="PROSITE" id="PS50026"/>
    </source>
</evidence>
<dbReference type="PROSITE" id="PS00022">
    <property type="entry name" value="EGF_1"/>
    <property type="match status" value="2"/>
</dbReference>
<dbReference type="Gene3D" id="2.120.10.80">
    <property type="entry name" value="Kelch-type beta propeller"/>
    <property type="match status" value="3"/>
</dbReference>
<gene>
    <name evidence="7" type="ORF">QTG54_006527</name>
</gene>
<dbReference type="AlphaFoldDB" id="A0AAD8YCB4"/>
<name>A0AAD8YCB4_9STRA</name>
<dbReference type="SUPFAM" id="SSF117281">
    <property type="entry name" value="Kelch motif"/>
    <property type="match status" value="1"/>
</dbReference>
<feature type="disulfide bond" evidence="3">
    <location>
        <begin position="798"/>
        <end position="808"/>
    </location>
</feature>
<dbReference type="SMART" id="SM00181">
    <property type="entry name" value="EGF"/>
    <property type="match status" value="4"/>
</dbReference>
<feature type="signal peptide" evidence="5">
    <location>
        <begin position="1"/>
        <end position="22"/>
    </location>
</feature>
<keyword evidence="3" id="KW-1015">Disulfide bond</keyword>
<reference evidence="7" key="1">
    <citation type="submission" date="2023-06" db="EMBL/GenBank/DDBJ databases">
        <title>Survivors Of The Sea: Transcriptome response of Skeletonema marinoi to long-term dormancy.</title>
        <authorList>
            <person name="Pinder M.I.M."/>
            <person name="Kourtchenko O."/>
            <person name="Robertson E.K."/>
            <person name="Larsson T."/>
            <person name="Maumus F."/>
            <person name="Osuna-Cruz C.M."/>
            <person name="Vancaester E."/>
            <person name="Stenow R."/>
            <person name="Vandepoele K."/>
            <person name="Ploug H."/>
            <person name="Bruchert V."/>
            <person name="Godhe A."/>
            <person name="Topel M."/>
        </authorList>
    </citation>
    <scope>NUCLEOTIDE SEQUENCE</scope>
    <source>
        <strain evidence="7">R05AC</strain>
    </source>
</reference>
<dbReference type="PANTHER" id="PTHR46093:SF18">
    <property type="entry name" value="FIBRONECTIN TYPE-III DOMAIN-CONTAINING PROTEIN"/>
    <property type="match status" value="1"/>
</dbReference>
<dbReference type="Proteomes" id="UP001224775">
    <property type="component" value="Unassembled WGS sequence"/>
</dbReference>
<comment type="caution">
    <text evidence="7">The sequence shown here is derived from an EMBL/GenBank/DDBJ whole genome shotgun (WGS) entry which is preliminary data.</text>
</comment>
<proteinExistence type="predicted"/>
<organism evidence="7 8">
    <name type="scientific">Skeletonema marinoi</name>
    <dbReference type="NCBI Taxonomy" id="267567"/>
    <lineage>
        <taxon>Eukaryota</taxon>
        <taxon>Sar</taxon>
        <taxon>Stramenopiles</taxon>
        <taxon>Ochrophyta</taxon>
        <taxon>Bacillariophyta</taxon>
        <taxon>Coscinodiscophyceae</taxon>
        <taxon>Thalassiosirophycidae</taxon>
        <taxon>Thalassiosirales</taxon>
        <taxon>Skeletonemataceae</taxon>
        <taxon>Skeletonema</taxon>
        <taxon>Skeletonema marinoi-dohrnii complex</taxon>
    </lineage>
</organism>
<keyword evidence="8" id="KW-1185">Reference proteome</keyword>
<dbReference type="Pfam" id="PF24681">
    <property type="entry name" value="Kelch_KLHDC2_KLHL20_DRC7"/>
    <property type="match status" value="1"/>
</dbReference>
<feature type="chain" id="PRO_5042286428" evidence="5">
    <location>
        <begin position="23"/>
        <end position="903"/>
    </location>
</feature>
<dbReference type="PROSITE" id="PS01186">
    <property type="entry name" value="EGF_2"/>
    <property type="match status" value="2"/>
</dbReference>
<feature type="domain" description="EGF-like" evidence="6">
    <location>
        <begin position="794"/>
        <end position="829"/>
    </location>
</feature>
<dbReference type="InterPro" id="IPR000742">
    <property type="entry name" value="EGF"/>
</dbReference>
<accession>A0AAD8YCB4</accession>